<dbReference type="Proteomes" id="UP000230055">
    <property type="component" value="Unassembled WGS sequence"/>
</dbReference>
<evidence type="ECO:0000313" key="2">
    <source>
        <dbReference type="Proteomes" id="UP000230055"/>
    </source>
</evidence>
<accession>A0A2M7R7V0</accession>
<sequence>MSEKIQITSPEDEKRLAENVGKYEGLEREYIDAMRKAENSESAIKDCAKQIISTVIHEWNHPISELHEGRFTINAWRIEMEQNFPTLCILAVYDNKVKLNITPEVFHQYDGGSEKVKAFLEKFIEYFRKRTNKIPIGLSPYVMAPRER</sequence>
<gene>
    <name evidence="1" type="ORF">COY72_01040</name>
</gene>
<protein>
    <submittedName>
        <fullName evidence="1">Uncharacterized protein</fullName>
    </submittedName>
</protein>
<reference evidence="2" key="1">
    <citation type="submission" date="2017-09" db="EMBL/GenBank/DDBJ databases">
        <title>Depth-based differentiation of microbial function through sediment-hosted aquifers and enrichment of novel symbionts in the deep terrestrial subsurface.</title>
        <authorList>
            <person name="Probst A.J."/>
            <person name="Ladd B."/>
            <person name="Jarett J.K."/>
            <person name="Geller-Mcgrath D.E."/>
            <person name="Sieber C.M.K."/>
            <person name="Emerson J.B."/>
            <person name="Anantharaman K."/>
            <person name="Thomas B.C."/>
            <person name="Malmstrom R."/>
            <person name="Stieglmeier M."/>
            <person name="Klingl A."/>
            <person name="Woyke T."/>
            <person name="Ryan C.M."/>
            <person name="Banfield J.F."/>
        </authorList>
    </citation>
    <scope>NUCLEOTIDE SEQUENCE [LARGE SCALE GENOMIC DNA]</scope>
</reference>
<dbReference type="AlphaFoldDB" id="A0A2M7R7V0"/>
<dbReference type="EMBL" id="PFLX01000027">
    <property type="protein sequence ID" value="PIY90889.1"/>
    <property type="molecule type" value="Genomic_DNA"/>
</dbReference>
<comment type="caution">
    <text evidence="1">The sequence shown here is derived from an EMBL/GenBank/DDBJ whole genome shotgun (WGS) entry which is preliminary data.</text>
</comment>
<organism evidence="1 2">
    <name type="scientific">Candidatus Nealsonbacteria bacterium CG_4_10_14_0_8_um_filter_35_10</name>
    <dbReference type="NCBI Taxonomy" id="1974683"/>
    <lineage>
        <taxon>Bacteria</taxon>
        <taxon>Candidatus Nealsoniibacteriota</taxon>
    </lineage>
</organism>
<evidence type="ECO:0000313" key="1">
    <source>
        <dbReference type="EMBL" id="PIY90889.1"/>
    </source>
</evidence>
<name>A0A2M7R7V0_9BACT</name>
<proteinExistence type="predicted"/>